<feature type="domain" description="SnoaL-like" evidence="1">
    <location>
        <begin position="15"/>
        <end position="114"/>
    </location>
</feature>
<dbReference type="InterPro" id="IPR037401">
    <property type="entry name" value="SnoaL-like"/>
</dbReference>
<name>A0ABW8K624_9GAMM</name>
<reference evidence="2 3" key="1">
    <citation type="submission" date="2020-10" db="EMBL/GenBank/DDBJ databases">
        <title>Phylogeny of dyella-like bacteria.</title>
        <authorList>
            <person name="Fu J."/>
        </authorList>
    </citation>
    <scope>NUCLEOTIDE SEQUENCE [LARGE SCALE GENOMIC DNA]</scope>
    <source>
        <strain evidence="2 3">BB4</strain>
    </source>
</reference>
<dbReference type="Pfam" id="PF12680">
    <property type="entry name" value="SnoaL_2"/>
    <property type="match status" value="1"/>
</dbReference>
<evidence type="ECO:0000259" key="1">
    <source>
        <dbReference type="Pfam" id="PF12680"/>
    </source>
</evidence>
<dbReference type="SUPFAM" id="SSF54427">
    <property type="entry name" value="NTF2-like"/>
    <property type="match status" value="1"/>
</dbReference>
<gene>
    <name evidence="2" type="ORF">ISS97_10050</name>
</gene>
<dbReference type="EMBL" id="JADIKD010000010">
    <property type="protein sequence ID" value="MFK2917601.1"/>
    <property type="molecule type" value="Genomic_DNA"/>
</dbReference>
<organism evidence="2 3">
    <name type="scientific">Dyella koreensis</name>
    <dbReference type="NCBI Taxonomy" id="311235"/>
    <lineage>
        <taxon>Bacteria</taxon>
        <taxon>Pseudomonadati</taxon>
        <taxon>Pseudomonadota</taxon>
        <taxon>Gammaproteobacteria</taxon>
        <taxon>Lysobacterales</taxon>
        <taxon>Rhodanobacteraceae</taxon>
        <taxon>Dyella</taxon>
    </lineage>
</organism>
<dbReference type="Gene3D" id="3.10.450.50">
    <property type="match status" value="1"/>
</dbReference>
<dbReference type="RefSeq" id="WP_379986824.1">
    <property type="nucleotide sequence ID" value="NZ_JADIKD010000010.1"/>
</dbReference>
<dbReference type="Proteomes" id="UP001620408">
    <property type="component" value="Unassembled WGS sequence"/>
</dbReference>
<dbReference type="InterPro" id="IPR032710">
    <property type="entry name" value="NTF2-like_dom_sf"/>
</dbReference>
<evidence type="ECO:0000313" key="3">
    <source>
        <dbReference type="Proteomes" id="UP001620408"/>
    </source>
</evidence>
<protein>
    <submittedName>
        <fullName evidence="2">Nuclear transport factor 2 family protein</fullName>
    </submittedName>
</protein>
<proteinExistence type="predicted"/>
<sequence length="136" mass="14802">MLNVKDITGPEKIGEAFARIFNDHFDVDDLILLYEEGATFFDGETPVVGHDAIRKALAPLGGMPGVMESKVNFCVVNGDVALMRADYRLVDEGRVVLTGSSVEIVRRQADGTWRYMIDHPTGASLASQSLNKDASS</sequence>
<comment type="caution">
    <text evidence="2">The sequence shown here is derived from an EMBL/GenBank/DDBJ whole genome shotgun (WGS) entry which is preliminary data.</text>
</comment>
<accession>A0ABW8K624</accession>
<keyword evidence="3" id="KW-1185">Reference proteome</keyword>
<evidence type="ECO:0000313" key="2">
    <source>
        <dbReference type="EMBL" id="MFK2917601.1"/>
    </source>
</evidence>